<feature type="compositionally biased region" description="Acidic residues" evidence="1">
    <location>
        <begin position="103"/>
        <end position="115"/>
    </location>
</feature>
<gene>
    <name evidence="2" type="ORF">LTR77_003177</name>
</gene>
<organism evidence="2 3">
    <name type="scientific">Saxophila tyrrhenica</name>
    <dbReference type="NCBI Taxonomy" id="1690608"/>
    <lineage>
        <taxon>Eukaryota</taxon>
        <taxon>Fungi</taxon>
        <taxon>Dikarya</taxon>
        <taxon>Ascomycota</taxon>
        <taxon>Pezizomycotina</taxon>
        <taxon>Dothideomycetes</taxon>
        <taxon>Dothideomycetidae</taxon>
        <taxon>Mycosphaerellales</taxon>
        <taxon>Extremaceae</taxon>
        <taxon>Saxophila</taxon>
    </lineage>
</organism>
<feature type="compositionally biased region" description="Low complexity" evidence="1">
    <location>
        <begin position="85"/>
        <end position="102"/>
    </location>
</feature>
<feature type="compositionally biased region" description="Low complexity" evidence="1">
    <location>
        <begin position="27"/>
        <end position="43"/>
    </location>
</feature>
<dbReference type="GeneID" id="89924524"/>
<dbReference type="AlphaFoldDB" id="A0AAV9PL97"/>
<evidence type="ECO:0000313" key="2">
    <source>
        <dbReference type="EMBL" id="KAK5173055.1"/>
    </source>
</evidence>
<evidence type="ECO:0000256" key="1">
    <source>
        <dbReference type="SAM" id="MobiDB-lite"/>
    </source>
</evidence>
<feature type="region of interest" description="Disordered" evidence="1">
    <location>
        <begin position="23"/>
        <end position="115"/>
    </location>
</feature>
<reference evidence="2 3" key="1">
    <citation type="submission" date="2023-08" db="EMBL/GenBank/DDBJ databases">
        <title>Black Yeasts Isolated from many extreme environments.</title>
        <authorList>
            <person name="Coleine C."/>
            <person name="Stajich J.E."/>
            <person name="Selbmann L."/>
        </authorList>
    </citation>
    <scope>NUCLEOTIDE SEQUENCE [LARGE SCALE GENOMIC DNA]</scope>
    <source>
        <strain evidence="2 3">CCFEE 5935</strain>
    </source>
</reference>
<comment type="caution">
    <text evidence="2">The sequence shown here is derived from an EMBL/GenBank/DDBJ whole genome shotgun (WGS) entry which is preliminary data.</text>
</comment>
<accession>A0AAV9PL97</accession>
<dbReference type="EMBL" id="JAVRRT010000004">
    <property type="protein sequence ID" value="KAK5173055.1"/>
    <property type="molecule type" value="Genomic_DNA"/>
</dbReference>
<dbReference type="RefSeq" id="XP_064661773.1">
    <property type="nucleotide sequence ID" value="XM_064800434.1"/>
</dbReference>
<protein>
    <submittedName>
        <fullName evidence="2">Uncharacterized protein</fullName>
    </submittedName>
</protein>
<keyword evidence="3" id="KW-1185">Reference proteome</keyword>
<evidence type="ECO:0000313" key="3">
    <source>
        <dbReference type="Proteomes" id="UP001337655"/>
    </source>
</evidence>
<dbReference type="Proteomes" id="UP001337655">
    <property type="component" value="Unassembled WGS sequence"/>
</dbReference>
<sequence>MEGPTTVSRLIFPSILSPIHKYKRRTAVAASQSASNQAPQANVDPEQSASGQPSSPSMPEPPSAIHGSAQEGYLPPSAPKLQKVSLHSGSSSESSLTDPSGVSEDDEDDEGYDDSIEPDILQISFGLPHTTSRKPAQWPEAVLSMYGKDGKPAMVAENFEITSSRPLDRVIEDLWDGPKRLIVNFYLEEAFRAEGNAVDGDVIHRDIEQCLRTLQPLLAEWEFGFTSEEEDELEVWDSLVKSTRNVRLLAKFMSIAKDAGFKPREGYPGQDRAGRWWQGEQFMVIRFVIECQG</sequence>
<name>A0AAV9PL97_9PEZI</name>
<proteinExistence type="predicted"/>